<feature type="domain" description="Phosphodiester glycosidase" evidence="2">
    <location>
        <begin position="14"/>
        <end position="71"/>
    </location>
</feature>
<accession>A0A4R5KHG0</accession>
<evidence type="ECO:0000256" key="1">
    <source>
        <dbReference type="SAM" id="MobiDB-lite"/>
    </source>
</evidence>
<dbReference type="Proteomes" id="UP000295511">
    <property type="component" value="Unassembled WGS sequence"/>
</dbReference>
<protein>
    <recommendedName>
        <fullName evidence="2">Phosphodiester glycosidase domain-containing protein</fullName>
    </recommendedName>
</protein>
<name>A0A4R5KHG0_9MICC</name>
<dbReference type="RefSeq" id="WP_133205203.1">
    <property type="nucleotide sequence ID" value="NZ_SMRU01000018.1"/>
</dbReference>
<comment type="caution">
    <text evidence="3">The sequence shown here is derived from an EMBL/GenBank/DDBJ whole genome shotgun (WGS) entry which is preliminary data.</text>
</comment>
<organism evidence="3 4">
    <name type="scientific">Arthrobacter terricola</name>
    <dbReference type="NCBI Taxonomy" id="2547396"/>
    <lineage>
        <taxon>Bacteria</taxon>
        <taxon>Bacillati</taxon>
        <taxon>Actinomycetota</taxon>
        <taxon>Actinomycetes</taxon>
        <taxon>Micrococcales</taxon>
        <taxon>Micrococcaceae</taxon>
        <taxon>Arthrobacter</taxon>
    </lineage>
</organism>
<feature type="region of interest" description="Disordered" evidence="1">
    <location>
        <begin position="73"/>
        <end position="93"/>
    </location>
</feature>
<evidence type="ECO:0000259" key="2">
    <source>
        <dbReference type="Pfam" id="PF09992"/>
    </source>
</evidence>
<evidence type="ECO:0000313" key="3">
    <source>
        <dbReference type="EMBL" id="TDF93700.1"/>
    </source>
</evidence>
<sequence length="93" mass="9777">MASGTPWNLPPPKQRNPCTIADIDAPGRTPIVTADDRQTALPGLSIKEAADVARSLGMVSVINLDGGSTKMAQKQNRRWLSRDPSAGFSGSGC</sequence>
<dbReference type="InterPro" id="IPR018711">
    <property type="entry name" value="NAGPA"/>
</dbReference>
<dbReference type="Pfam" id="PF09992">
    <property type="entry name" value="NAGPA"/>
    <property type="match status" value="1"/>
</dbReference>
<reference evidence="3 4" key="1">
    <citation type="submission" date="2019-03" db="EMBL/GenBank/DDBJ databases">
        <title>Whole genome sequence of Arthrobacter sp JH1-1.</title>
        <authorList>
            <person name="Trinh H.N."/>
        </authorList>
    </citation>
    <scope>NUCLEOTIDE SEQUENCE [LARGE SCALE GENOMIC DNA]</scope>
    <source>
        <strain evidence="3 4">JH1-1</strain>
    </source>
</reference>
<evidence type="ECO:0000313" key="4">
    <source>
        <dbReference type="Proteomes" id="UP000295511"/>
    </source>
</evidence>
<dbReference type="OrthoDB" id="9809781at2"/>
<keyword evidence="4" id="KW-1185">Reference proteome</keyword>
<dbReference type="AlphaFoldDB" id="A0A4R5KHG0"/>
<gene>
    <name evidence="3" type="ORF">E1809_15430</name>
</gene>
<proteinExistence type="predicted"/>
<dbReference type="EMBL" id="SMRU01000018">
    <property type="protein sequence ID" value="TDF93700.1"/>
    <property type="molecule type" value="Genomic_DNA"/>
</dbReference>